<dbReference type="PRINTS" id="PR00081">
    <property type="entry name" value="GDHRDH"/>
</dbReference>
<organism evidence="3 4">
    <name type="scientific">Rhodovibrio sodomensis</name>
    <dbReference type="NCBI Taxonomy" id="1088"/>
    <lineage>
        <taxon>Bacteria</taxon>
        <taxon>Pseudomonadati</taxon>
        <taxon>Pseudomonadota</taxon>
        <taxon>Alphaproteobacteria</taxon>
        <taxon>Rhodospirillales</taxon>
        <taxon>Rhodovibrionaceae</taxon>
        <taxon>Rhodovibrio</taxon>
    </lineage>
</organism>
<dbReference type="Proteomes" id="UP001296873">
    <property type="component" value="Unassembled WGS sequence"/>
</dbReference>
<dbReference type="InterPro" id="IPR057326">
    <property type="entry name" value="KR_dom"/>
</dbReference>
<accession>A0ABS1DDX0</accession>
<evidence type="ECO:0000313" key="3">
    <source>
        <dbReference type="EMBL" id="MBK1668604.1"/>
    </source>
</evidence>
<proteinExistence type="inferred from homology"/>
<comment type="caution">
    <text evidence="3">The sequence shown here is derived from an EMBL/GenBank/DDBJ whole genome shotgun (WGS) entry which is preliminary data.</text>
</comment>
<dbReference type="Pfam" id="PF13561">
    <property type="entry name" value="adh_short_C2"/>
    <property type="match status" value="1"/>
</dbReference>
<protein>
    <submittedName>
        <fullName evidence="3">2-deoxy-D-gluconate 3-dehydrogenase</fullName>
    </submittedName>
</protein>
<dbReference type="PRINTS" id="PR00080">
    <property type="entry name" value="SDRFAMILY"/>
</dbReference>
<evidence type="ECO:0000256" key="1">
    <source>
        <dbReference type="ARBA" id="ARBA00006484"/>
    </source>
</evidence>
<comment type="similarity">
    <text evidence="1">Belongs to the short-chain dehydrogenases/reductases (SDR) family.</text>
</comment>
<feature type="domain" description="Ketoreductase" evidence="2">
    <location>
        <begin position="8"/>
        <end position="188"/>
    </location>
</feature>
<dbReference type="RefSeq" id="WP_200340922.1">
    <property type="nucleotide sequence ID" value="NZ_NRRL01000027.1"/>
</dbReference>
<dbReference type="InterPro" id="IPR002347">
    <property type="entry name" value="SDR_fam"/>
</dbReference>
<dbReference type="InterPro" id="IPR036291">
    <property type="entry name" value="NAD(P)-bd_dom_sf"/>
</dbReference>
<reference evidence="3 4" key="1">
    <citation type="journal article" date="2020" name="Microorganisms">
        <title>Osmotic Adaptation and Compatible Solute Biosynthesis of Phototrophic Bacteria as Revealed from Genome Analyses.</title>
        <authorList>
            <person name="Imhoff J.F."/>
            <person name="Rahn T."/>
            <person name="Kunzel S."/>
            <person name="Keller A."/>
            <person name="Neulinger S.C."/>
        </authorList>
    </citation>
    <scope>NUCLEOTIDE SEQUENCE [LARGE SCALE GENOMIC DNA]</scope>
    <source>
        <strain evidence="3 4">DSM 9895</strain>
    </source>
</reference>
<sequence length="252" mass="26653">MGFDLSGKTALVTGASSGLGRRFAMTLAQAGAKVAVAARRVDRLESLVEEIKGFDGRAIAIQLDVTDPDSVRHALDVAETELGALSIMVNNAGMVRRGEAHEMALADWDAVIETNLRGAWMMAQETARHMMRFGHGGSVVNIASILGIQGRPWVPAYSASKGGLISLTRALAVEWAPHGIRVNAIAPGYIETDINREFLASEAGRKLKAQIPQGRTGVPEDLDGPLLLLASDLSGFMTGTTLTVDGGHTAQL</sequence>
<evidence type="ECO:0000259" key="2">
    <source>
        <dbReference type="SMART" id="SM00822"/>
    </source>
</evidence>
<dbReference type="PANTHER" id="PTHR42760:SF135">
    <property type="entry name" value="BLL7886 PROTEIN"/>
    <property type="match status" value="1"/>
</dbReference>
<dbReference type="PROSITE" id="PS00061">
    <property type="entry name" value="ADH_SHORT"/>
    <property type="match status" value="1"/>
</dbReference>
<dbReference type="SUPFAM" id="SSF51735">
    <property type="entry name" value="NAD(P)-binding Rossmann-fold domains"/>
    <property type="match status" value="1"/>
</dbReference>
<gene>
    <name evidence="3" type="ORF">CKO28_11225</name>
</gene>
<dbReference type="EMBL" id="NRRL01000027">
    <property type="protein sequence ID" value="MBK1668604.1"/>
    <property type="molecule type" value="Genomic_DNA"/>
</dbReference>
<keyword evidence="4" id="KW-1185">Reference proteome</keyword>
<dbReference type="InterPro" id="IPR020904">
    <property type="entry name" value="Sc_DH/Rdtase_CS"/>
</dbReference>
<evidence type="ECO:0000313" key="4">
    <source>
        <dbReference type="Proteomes" id="UP001296873"/>
    </source>
</evidence>
<name>A0ABS1DDX0_9PROT</name>
<dbReference type="Gene3D" id="3.40.50.720">
    <property type="entry name" value="NAD(P)-binding Rossmann-like Domain"/>
    <property type="match status" value="1"/>
</dbReference>
<dbReference type="SMART" id="SM00822">
    <property type="entry name" value="PKS_KR"/>
    <property type="match status" value="1"/>
</dbReference>
<dbReference type="PANTHER" id="PTHR42760">
    <property type="entry name" value="SHORT-CHAIN DEHYDROGENASES/REDUCTASES FAMILY MEMBER"/>
    <property type="match status" value="1"/>
</dbReference>
<dbReference type="NCBIfam" id="NF005559">
    <property type="entry name" value="PRK07231.1"/>
    <property type="match status" value="1"/>
</dbReference>